<evidence type="ECO:0000313" key="3">
    <source>
        <dbReference type="Proteomes" id="UP000326912"/>
    </source>
</evidence>
<dbReference type="PANTHER" id="PTHR43169:SF2">
    <property type="entry name" value="NAD_GMP SYNTHASE DOMAIN-CONTAINING PROTEIN"/>
    <property type="match status" value="1"/>
</dbReference>
<sequence>MLDTSHIDDKSVVALDAETQAKYEHLQAILRAMGSVLIAYSGGVDSALLLKVAHDVLGDRALGAIASSPAYASEETEEAIAVARQLQLPLVTLETHELENAMSKTMSIVAIFVRQSCSPILSHWRKSTS</sequence>
<reference evidence="2 3" key="1">
    <citation type="submission" date="2019-10" db="EMBL/GenBank/DDBJ databases">
        <title>Dictyobacter vulcani sp. nov., within the class Ktedonobacteria, isolated from soil of volcanic Mt. Zao.</title>
        <authorList>
            <person name="Zheng Y."/>
            <person name="Wang C.M."/>
            <person name="Sakai Y."/>
            <person name="Abe K."/>
            <person name="Yokota A."/>
            <person name="Yabe S."/>
        </authorList>
    </citation>
    <scope>NUCLEOTIDE SEQUENCE [LARGE SCALE GENOMIC DNA]</scope>
    <source>
        <strain evidence="2 3">W12</strain>
    </source>
</reference>
<proteinExistence type="predicted"/>
<protein>
    <recommendedName>
        <fullName evidence="1">NAD/GMP synthase domain-containing protein</fullName>
    </recommendedName>
</protein>
<accession>A0A5J4KJR1</accession>
<dbReference type="PANTHER" id="PTHR43169">
    <property type="entry name" value="EXSB FAMILY PROTEIN"/>
    <property type="match status" value="1"/>
</dbReference>
<dbReference type="SUPFAM" id="SSF52402">
    <property type="entry name" value="Adenine nucleotide alpha hydrolases-like"/>
    <property type="match status" value="1"/>
</dbReference>
<organism evidence="2 3">
    <name type="scientific">Dictyobacter vulcani</name>
    <dbReference type="NCBI Taxonomy" id="2607529"/>
    <lineage>
        <taxon>Bacteria</taxon>
        <taxon>Bacillati</taxon>
        <taxon>Chloroflexota</taxon>
        <taxon>Ktedonobacteria</taxon>
        <taxon>Ktedonobacterales</taxon>
        <taxon>Dictyobacteraceae</taxon>
        <taxon>Dictyobacter</taxon>
    </lineage>
</organism>
<dbReference type="InterPro" id="IPR014729">
    <property type="entry name" value="Rossmann-like_a/b/a_fold"/>
</dbReference>
<gene>
    <name evidence="2" type="ORF">KDW_05710</name>
</gene>
<feature type="domain" description="NAD/GMP synthase" evidence="1">
    <location>
        <begin position="35"/>
        <end position="106"/>
    </location>
</feature>
<dbReference type="EMBL" id="BKZW01000001">
    <property type="protein sequence ID" value="GER86409.1"/>
    <property type="molecule type" value="Genomic_DNA"/>
</dbReference>
<dbReference type="InterPro" id="IPR022310">
    <property type="entry name" value="NAD/GMP_synthase"/>
</dbReference>
<dbReference type="RefSeq" id="WP_198925176.1">
    <property type="nucleotide sequence ID" value="NZ_BKZW01000001.1"/>
</dbReference>
<dbReference type="Proteomes" id="UP000326912">
    <property type="component" value="Unassembled WGS sequence"/>
</dbReference>
<dbReference type="InterPro" id="IPR052188">
    <property type="entry name" value="Ni-pincer_cofactor_biosynth"/>
</dbReference>
<evidence type="ECO:0000313" key="2">
    <source>
        <dbReference type="EMBL" id="GER86409.1"/>
    </source>
</evidence>
<dbReference type="GO" id="GO:0006163">
    <property type="term" value="P:purine nucleotide metabolic process"/>
    <property type="evidence" value="ECO:0007669"/>
    <property type="project" value="UniProtKB-ARBA"/>
</dbReference>
<dbReference type="Gene3D" id="3.40.50.620">
    <property type="entry name" value="HUPs"/>
    <property type="match status" value="1"/>
</dbReference>
<name>A0A5J4KJR1_9CHLR</name>
<evidence type="ECO:0000259" key="1">
    <source>
        <dbReference type="Pfam" id="PF02540"/>
    </source>
</evidence>
<dbReference type="Pfam" id="PF02540">
    <property type="entry name" value="NAD_synthase"/>
    <property type="match status" value="1"/>
</dbReference>
<comment type="caution">
    <text evidence="2">The sequence shown here is derived from an EMBL/GenBank/DDBJ whole genome shotgun (WGS) entry which is preliminary data.</text>
</comment>
<keyword evidence="3" id="KW-1185">Reference proteome</keyword>
<dbReference type="AlphaFoldDB" id="A0A5J4KJR1"/>